<dbReference type="SUPFAM" id="SSF49493">
    <property type="entry name" value="HSP40/DnaJ peptide-binding domain"/>
    <property type="match status" value="2"/>
</dbReference>
<dbReference type="Pfam" id="PF00226">
    <property type="entry name" value="DnaJ"/>
    <property type="match status" value="1"/>
</dbReference>
<feature type="domain" description="J" evidence="1">
    <location>
        <begin position="3"/>
        <end position="68"/>
    </location>
</feature>
<dbReference type="Gene3D" id="2.60.260.20">
    <property type="entry name" value="Urease metallochaperone UreE, N-terminal domain"/>
    <property type="match status" value="2"/>
</dbReference>
<dbReference type="EMBL" id="CP067420">
    <property type="protein sequence ID" value="QQP87978.1"/>
    <property type="molecule type" value="Genomic_DNA"/>
</dbReference>
<dbReference type="InterPro" id="IPR008971">
    <property type="entry name" value="HSP40/DnaJ_pept-bd"/>
</dbReference>
<dbReference type="PANTHER" id="PTHR43096:SF10">
    <property type="entry name" value="CHAPERONE PROTEIN DNAJ A6, CHLOROPLASTIC"/>
    <property type="match status" value="1"/>
</dbReference>
<dbReference type="InterPro" id="IPR018253">
    <property type="entry name" value="DnaJ_domain_CS"/>
</dbReference>
<evidence type="ECO:0000259" key="1">
    <source>
        <dbReference type="PROSITE" id="PS50076"/>
    </source>
</evidence>
<dbReference type="PANTHER" id="PTHR43096">
    <property type="entry name" value="DNAJ HOMOLOG 1, MITOCHONDRIAL-RELATED"/>
    <property type="match status" value="1"/>
</dbReference>
<dbReference type="PROSITE" id="PS00636">
    <property type="entry name" value="DNAJ_1"/>
    <property type="match status" value="1"/>
</dbReference>
<organism evidence="2 3">
    <name type="scientific">Skermanella cutis</name>
    <dbReference type="NCBI Taxonomy" id="2775420"/>
    <lineage>
        <taxon>Bacteria</taxon>
        <taxon>Pseudomonadati</taxon>
        <taxon>Pseudomonadota</taxon>
        <taxon>Alphaproteobacteria</taxon>
        <taxon>Rhodospirillales</taxon>
        <taxon>Azospirillaceae</taxon>
        <taxon>Skermanella</taxon>
    </lineage>
</organism>
<keyword evidence="3" id="KW-1185">Reference proteome</keyword>
<evidence type="ECO:0000313" key="2">
    <source>
        <dbReference type="EMBL" id="QQP87978.1"/>
    </source>
</evidence>
<sequence>MTDPYEILGLSKTATDDDIRKAYRKLAKKYHPDINPGKTDAEARFKDISAAYSLLSDPGKRARFDRGEIDASGAETPRSFYRGFADAGGGGRYGAEEHFVDNEDIESFFADLFGHHGAGRGGADRGGAAGTGGFRMRGGDIDYSLRVSFLDAVNGSRKRLTLPDGRTLDVEIPAGIDSGQSVRLKGQGGPGLGGGPAGDALIRIEVDPHPVFRRDGRNIRIDLPVTLAEALLGAKVRVPTIDGPVAMTIPKGADSGTVLRLKGKGVPASRGGERGDQYVTVRPVLPRQPDAELEEFIRRWYESHPQDPRETLEQSR</sequence>
<dbReference type="SMART" id="SM00271">
    <property type="entry name" value="DnaJ"/>
    <property type="match status" value="1"/>
</dbReference>
<name>A0ABX7B1F4_9PROT</name>
<reference evidence="2" key="1">
    <citation type="submission" date="2021-02" db="EMBL/GenBank/DDBJ databases">
        <title>Skermanella TT6 skin isolate.</title>
        <authorList>
            <person name="Lee K."/>
            <person name="Ganzorig M."/>
        </authorList>
    </citation>
    <scope>NUCLEOTIDE SEQUENCE</scope>
    <source>
        <strain evidence="2">TT6</strain>
    </source>
</reference>
<proteinExistence type="predicted"/>
<dbReference type="Pfam" id="PF01556">
    <property type="entry name" value="DnaJ_C"/>
    <property type="match status" value="1"/>
</dbReference>
<evidence type="ECO:0000313" key="3">
    <source>
        <dbReference type="Proteomes" id="UP000595197"/>
    </source>
</evidence>
<dbReference type="CDD" id="cd06257">
    <property type="entry name" value="DnaJ"/>
    <property type="match status" value="1"/>
</dbReference>
<dbReference type="PROSITE" id="PS50076">
    <property type="entry name" value="DNAJ_2"/>
    <property type="match status" value="1"/>
</dbReference>
<dbReference type="RefSeq" id="WP_201072287.1">
    <property type="nucleotide sequence ID" value="NZ_CP067420.1"/>
</dbReference>
<dbReference type="InterPro" id="IPR036869">
    <property type="entry name" value="J_dom_sf"/>
</dbReference>
<dbReference type="SUPFAM" id="SSF46565">
    <property type="entry name" value="Chaperone J-domain"/>
    <property type="match status" value="1"/>
</dbReference>
<gene>
    <name evidence="2" type="ORF">IGS68_18135</name>
</gene>
<dbReference type="Proteomes" id="UP000595197">
    <property type="component" value="Chromosome"/>
</dbReference>
<accession>A0ABX7B1F4</accession>
<dbReference type="Gene3D" id="1.10.287.110">
    <property type="entry name" value="DnaJ domain"/>
    <property type="match status" value="1"/>
</dbReference>
<dbReference type="InterPro" id="IPR001623">
    <property type="entry name" value="DnaJ_domain"/>
</dbReference>
<protein>
    <submittedName>
        <fullName evidence="2">DnaJ domain-containing protein</fullName>
    </submittedName>
</protein>
<dbReference type="PRINTS" id="PR00625">
    <property type="entry name" value="JDOMAIN"/>
</dbReference>
<dbReference type="InterPro" id="IPR002939">
    <property type="entry name" value="DnaJ_C"/>
</dbReference>
<dbReference type="CDD" id="cd10747">
    <property type="entry name" value="DnaJ_C"/>
    <property type="match status" value="1"/>
</dbReference>